<evidence type="ECO:0000313" key="2">
    <source>
        <dbReference type="Proteomes" id="UP000186817"/>
    </source>
</evidence>
<dbReference type="Gene3D" id="3.40.850.10">
    <property type="entry name" value="Kinesin motor domain"/>
    <property type="match status" value="1"/>
</dbReference>
<name>A0A1Q9CMI0_SYMMI</name>
<keyword evidence="2" id="KW-1185">Reference proteome</keyword>
<sequence length="313" mass="34827">MVLGDITNLASSRGQLGEQKAERLRILEDELPLIDGSELLVTERIAPRPGYDPAEKAARANALWDQKQRIEALMEELLPKRLRAKELRRALSEVEQRSAARAAELNSQKEESELQMFKLHEGSAEISSQLAALSAQLLAEEETHRRLQVGVQAKAAAEATAESQRLRAVELCASAAAATWLSFDILVGRILYHFAQAQWTRILRKVLAQNVPRARALHNGLMNLKGSPSRVDCLDEQRLTVRSEVVKSVTGFLNEIDCDHVFAPRSSQAEVFEALDGYRVAIFAYGQTGGFQVMDLLIYGYFLCAIVDMLVRA</sequence>
<dbReference type="OrthoDB" id="3176171at2759"/>
<dbReference type="InterPro" id="IPR027417">
    <property type="entry name" value="P-loop_NTPase"/>
</dbReference>
<dbReference type="OMA" id="ESELQMF"/>
<organism evidence="1 2">
    <name type="scientific">Symbiodinium microadriaticum</name>
    <name type="common">Dinoflagellate</name>
    <name type="synonym">Zooxanthella microadriatica</name>
    <dbReference type="NCBI Taxonomy" id="2951"/>
    <lineage>
        <taxon>Eukaryota</taxon>
        <taxon>Sar</taxon>
        <taxon>Alveolata</taxon>
        <taxon>Dinophyceae</taxon>
        <taxon>Suessiales</taxon>
        <taxon>Symbiodiniaceae</taxon>
        <taxon>Symbiodinium</taxon>
    </lineage>
</organism>
<evidence type="ECO:0000313" key="1">
    <source>
        <dbReference type="EMBL" id="OLP84122.1"/>
    </source>
</evidence>
<dbReference type="AlphaFoldDB" id="A0A1Q9CMI0"/>
<dbReference type="SUPFAM" id="SSF52540">
    <property type="entry name" value="P-loop containing nucleoside triphosphate hydrolases"/>
    <property type="match status" value="1"/>
</dbReference>
<dbReference type="Proteomes" id="UP000186817">
    <property type="component" value="Unassembled WGS sequence"/>
</dbReference>
<protein>
    <submittedName>
        <fullName evidence="1">Kinesin-like protein 1</fullName>
    </submittedName>
</protein>
<dbReference type="EMBL" id="LSRX01001066">
    <property type="protein sequence ID" value="OLP84122.1"/>
    <property type="molecule type" value="Genomic_DNA"/>
</dbReference>
<gene>
    <name evidence="1" type="primary">klp1</name>
    <name evidence="1" type="ORF">AK812_SmicGene35041</name>
</gene>
<accession>A0A1Q9CMI0</accession>
<proteinExistence type="predicted"/>
<dbReference type="InterPro" id="IPR036961">
    <property type="entry name" value="Kinesin_motor_dom_sf"/>
</dbReference>
<reference evidence="1 2" key="1">
    <citation type="submission" date="2016-02" db="EMBL/GenBank/DDBJ databases">
        <title>Genome analysis of coral dinoflagellate symbionts highlights evolutionary adaptations to a symbiotic lifestyle.</title>
        <authorList>
            <person name="Aranda M."/>
            <person name="Li Y."/>
            <person name="Liew Y.J."/>
            <person name="Baumgarten S."/>
            <person name="Simakov O."/>
            <person name="Wilson M."/>
            <person name="Piel J."/>
            <person name="Ashoor H."/>
            <person name="Bougouffa S."/>
            <person name="Bajic V.B."/>
            <person name="Ryu T."/>
            <person name="Ravasi T."/>
            <person name="Bayer T."/>
            <person name="Micklem G."/>
            <person name="Kim H."/>
            <person name="Bhak J."/>
            <person name="Lajeunesse T.C."/>
            <person name="Voolstra C.R."/>
        </authorList>
    </citation>
    <scope>NUCLEOTIDE SEQUENCE [LARGE SCALE GENOMIC DNA]</scope>
    <source>
        <strain evidence="1 2">CCMP2467</strain>
    </source>
</reference>
<comment type="caution">
    <text evidence="1">The sequence shown here is derived from an EMBL/GenBank/DDBJ whole genome shotgun (WGS) entry which is preliminary data.</text>
</comment>